<evidence type="ECO:0000313" key="2">
    <source>
        <dbReference type="EMBL" id="KAK0396989.1"/>
    </source>
</evidence>
<feature type="compositionally biased region" description="Basic and acidic residues" evidence="1">
    <location>
        <begin position="127"/>
        <end position="140"/>
    </location>
</feature>
<organism evidence="2 3">
    <name type="scientific">Steinernema hermaphroditum</name>
    <dbReference type="NCBI Taxonomy" id="289476"/>
    <lineage>
        <taxon>Eukaryota</taxon>
        <taxon>Metazoa</taxon>
        <taxon>Ecdysozoa</taxon>
        <taxon>Nematoda</taxon>
        <taxon>Chromadorea</taxon>
        <taxon>Rhabditida</taxon>
        <taxon>Tylenchina</taxon>
        <taxon>Panagrolaimomorpha</taxon>
        <taxon>Strongyloidoidea</taxon>
        <taxon>Steinernematidae</taxon>
        <taxon>Steinernema</taxon>
    </lineage>
</organism>
<feature type="compositionally biased region" description="Low complexity" evidence="1">
    <location>
        <begin position="554"/>
        <end position="568"/>
    </location>
</feature>
<feature type="compositionally biased region" description="Basic and acidic residues" evidence="1">
    <location>
        <begin position="244"/>
        <end position="256"/>
    </location>
</feature>
<proteinExistence type="predicted"/>
<evidence type="ECO:0000313" key="3">
    <source>
        <dbReference type="Proteomes" id="UP001175271"/>
    </source>
</evidence>
<evidence type="ECO:0000256" key="1">
    <source>
        <dbReference type="SAM" id="MobiDB-lite"/>
    </source>
</evidence>
<sequence>MSLPLSIDTNTQIVLNGVELVNRDQLSPSQDRALQQFIDANSHLLQYADRPPIAPQSSPGKKSPSNYNSLRQRLGAGSPRTADTGGYNTIDKYFRPDSSASNPSYQERNLSVDSSPLHRFSSLQNSPRDRTSNFDPDRYSKSLNRVHSPHSDIVNGKRKEVSWYDGVSSGNARARSHSPTSALRPLEMSQYGSTGNLSYAGAGHGFNRDQTTSPAYSTLEKHKDDYNRYDTARHAHRLEMERRMKEDDQGRFHGYGDRPGAGVEMAPSRWRGGEVIMDRTHLPKGIQPRRIYYSPIGDGVVAADGVEMKRVPVEQGPRISVTQQRMVERGSPGHAGHRVYEKTWTSSGDGDYGLGAGQGAGSGAGSGAQSPFRSASAGPHGGAPGAGYGDGAPSYGDGTGGPGGIAGHGGAGGPGGPGGLGGPGGVAGHGVPSSGLGPHDGRGGSAGPYASNGQDPYGSRGSHDPYGTLGSSRSEPFGDGGRANGLGTGGSDFGGSEGPRSGRTSAASGIYGPDSDRRTRYEIKTDYMITNPRELIHQYATTTPVAVFDLQDRSSSSTRTVKTTYTTTQEDGSYSPYPPYHGRAGSKTPTQFVRQIRDEGLTTSQKEANQRSAPLNETSSSDTQKVERIRQQTARLGGNVDIDALTEKMMFGLQTGHPTPPAF</sequence>
<dbReference type="EMBL" id="JAUCMV010000005">
    <property type="protein sequence ID" value="KAK0396989.1"/>
    <property type="molecule type" value="Genomic_DNA"/>
</dbReference>
<feature type="compositionally biased region" description="Low complexity" evidence="1">
    <location>
        <begin position="367"/>
        <end position="378"/>
    </location>
</feature>
<feature type="region of interest" description="Disordered" evidence="1">
    <location>
        <begin position="244"/>
        <end position="264"/>
    </location>
</feature>
<feature type="compositionally biased region" description="Polar residues" evidence="1">
    <location>
        <begin position="98"/>
        <end position="114"/>
    </location>
</feature>
<comment type="caution">
    <text evidence="2">The sequence shown here is derived from an EMBL/GenBank/DDBJ whole genome shotgun (WGS) entry which is preliminary data.</text>
</comment>
<feature type="compositionally biased region" description="Gly residues" evidence="1">
    <location>
        <begin position="350"/>
        <end position="366"/>
    </location>
</feature>
<feature type="compositionally biased region" description="Polar residues" evidence="1">
    <location>
        <begin position="602"/>
        <end position="623"/>
    </location>
</feature>
<feature type="compositionally biased region" description="Gly residues" evidence="1">
    <location>
        <begin position="379"/>
        <end position="390"/>
    </location>
</feature>
<accession>A0AA39H1C7</accession>
<dbReference type="AlphaFoldDB" id="A0AA39H1C7"/>
<protein>
    <submittedName>
        <fullName evidence="2">Uncharacterized protein</fullName>
    </submittedName>
</protein>
<feature type="region of interest" description="Disordered" evidence="1">
    <location>
        <begin position="350"/>
        <end position="517"/>
    </location>
</feature>
<gene>
    <name evidence="2" type="ORF">QR680_001935</name>
</gene>
<feature type="compositionally biased region" description="Gly residues" evidence="1">
    <location>
        <begin position="397"/>
        <end position="428"/>
    </location>
</feature>
<feature type="region of interest" description="Disordered" evidence="1">
    <location>
        <begin position="50"/>
        <end position="151"/>
    </location>
</feature>
<reference evidence="2" key="1">
    <citation type="submission" date="2023-06" db="EMBL/GenBank/DDBJ databases">
        <title>Genomic analysis of the entomopathogenic nematode Steinernema hermaphroditum.</title>
        <authorList>
            <person name="Schwarz E.M."/>
            <person name="Heppert J.K."/>
            <person name="Baniya A."/>
            <person name="Schwartz H.T."/>
            <person name="Tan C.-H."/>
            <person name="Antoshechkin I."/>
            <person name="Sternberg P.W."/>
            <person name="Goodrich-Blair H."/>
            <person name="Dillman A.R."/>
        </authorList>
    </citation>
    <scope>NUCLEOTIDE SEQUENCE</scope>
    <source>
        <strain evidence="2">PS9179</strain>
        <tissue evidence="2">Whole animal</tissue>
    </source>
</reference>
<feature type="compositionally biased region" description="Gly residues" evidence="1">
    <location>
        <begin position="478"/>
        <end position="497"/>
    </location>
</feature>
<keyword evidence="3" id="KW-1185">Reference proteome</keyword>
<feature type="region of interest" description="Disordered" evidence="1">
    <location>
        <begin position="554"/>
        <end position="576"/>
    </location>
</feature>
<dbReference type="Proteomes" id="UP001175271">
    <property type="component" value="Unassembled WGS sequence"/>
</dbReference>
<name>A0AA39H1C7_9BILA</name>
<feature type="region of interest" description="Disordered" evidence="1">
    <location>
        <begin position="602"/>
        <end position="627"/>
    </location>
</feature>
<feature type="compositionally biased region" description="Polar residues" evidence="1">
    <location>
        <begin position="55"/>
        <end position="71"/>
    </location>
</feature>